<evidence type="ECO:0000313" key="2">
    <source>
        <dbReference type="EMBL" id="RDY01260.1"/>
    </source>
</evidence>
<keyword evidence="3" id="KW-1185">Reference proteome</keyword>
<dbReference type="InterPro" id="IPR041588">
    <property type="entry name" value="Integrase_H2C2"/>
</dbReference>
<reference evidence="2" key="1">
    <citation type="submission" date="2018-05" db="EMBL/GenBank/DDBJ databases">
        <title>Draft genome of Mucuna pruriens seed.</title>
        <authorList>
            <person name="Nnadi N.E."/>
            <person name="Vos R."/>
            <person name="Hasami M.H."/>
            <person name="Devisetty U.K."/>
            <person name="Aguiy J.C."/>
        </authorList>
    </citation>
    <scope>NUCLEOTIDE SEQUENCE [LARGE SCALE GENOMIC DNA]</scope>
    <source>
        <strain evidence="2">JCA_2017</strain>
    </source>
</reference>
<dbReference type="Proteomes" id="UP000257109">
    <property type="component" value="Unassembled WGS sequence"/>
</dbReference>
<accession>A0A371HEP6</accession>
<dbReference type="Pfam" id="PF17921">
    <property type="entry name" value="Integrase_H2C2"/>
    <property type="match status" value="1"/>
</dbReference>
<dbReference type="AlphaFoldDB" id="A0A371HEP6"/>
<name>A0A371HEP6_MUCPR</name>
<comment type="caution">
    <text evidence="2">The sequence shown here is derived from an EMBL/GenBank/DDBJ whole genome shotgun (WGS) entry which is preliminary data.</text>
</comment>
<evidence type="ECO:0000259" key="1">
    <source>
        <dbReference type="Pfam" id="PF17921"/>
    </source>
</evidence>
<protein>
    <recommendedName>
        <fullName evidence="1">Integrase zinc-binding domain-containing protein</fullName>
    </recommendedName>
</protein>
<feature type="domain" description="Integrase zinc-binding" evidence="1">
    <location>
        <begin position="55"/>
        <end position="101"/>
    </location>
</feature>
<gene>
    <name evidence="2" type="ORF">CR513_15437</name>
</gene>
<dbReference type="Gene3D" id="1.10.340.70">
    <property type="match status" value="1"/>
</dbReference>
<dbReference type="OrthoDB" id="1398895at2759"/>
<sequence length="101" mass="11843">METIRLRISSGTKHKGRRRHLKDLLCSISQKSSTSWSPNISPKEDSPTRYLGYTMKEVHKGVCRIHIKERALTRKIVRAGYYWSTLKKDCTKFVKRCDKCQ</sequence>
<feature type="non-terminal residue" evidence="2">
    <location>
        <position position="1"/>
    </location>
</feature>
<dbReference type="EMBL" id="QJKJ01002800">
    <property type="protein sequence ID" value="RDY01260.1"/>
    <property type="molecule type" value="Genomic_DNA"/>
</dbReference>
<evidence type="ECO:0000313" key="3">
    <source>
        <dbReference type="Proteomes" id="UP000257109"/>
    </source>
</evidence>
<proteinExistence type="predicted"/>
<organism evidence="2 3">
    <name type="scientific">Mucuna pruriens</name>
    <name type="common">Velvet bean</name>
    <name type="synonym">Dolichos pruriens</name>
    <dbReference type="NCBI Taxonomy" id="157652"/>
    <lineage>
        <taxon>Eukaryota</taxon>
        <taxon>Viridiplantae</taxon>
        <taxon>Streptophyta</taxon>
        <taxon>Embryophyta</taxon>
        <taxon>Tracheophyta</taxon>
        <taxon>Spermatophyta</taxon>
        <taxon>Magnoliopsida</taxon>
        <taxon>eudicotyledons</taxon>
        <taxon>Gunneridae</taxon>
        <taxon>Pentapetalae</taxon>
        <taxon>rosids</taxon>
        <taxon>fabids</taxon>
        <taxon>Fabales</taxon>
        <taxon>Fabaceae</taxon>
        <taxon>Papilionoideae</taxon>
        <taxon>50 kb inversion clade</taxon>
        <taxon>NPAAA clade</taxon>
        <taxon>indigoferoid/millettioid clade</taxon>
        <taxon>Phaseoleae</taxon>
        <taxon>Mucuna</taxon>
    </lineage>
</organism>